<gene>
    <name evidence="1" type="ORF">J2S57_006605</name>
</gene>
<sequence>MASSRRKPVRGRPTLRRRWQALVRHRVKPVVIGGAALTAAATATLGLVLHGLIDDVPPAPRPLGATLPLDWRGLACAVDTADASDPDLVTHVFDAEQRANARIIVRTAARLDLPPRAWIIALATAIQESSLRNLDHGDVVGPDSRGLFQQRAAWGPDRARMNPAAATRLFLTGGRGGQAGLTDIPGWQDLSLSRAAQAVQRSAHPEAYASHELEATALVLENTDDPVTAASLRAACTRPA</sequence>
<dbReference type="EMBL" id="JAUSQZ010000001">
    <property type="protein sequence ID" value="MDP9830856.1"/>
    <property type="molecule type" value="Genomic_DNA"/>
</dbReference>
<organism evidence="1 2">
    <name type="scientific">Kineosporia succinea</name>
    <dbReference type="NCBI Taxonomy" id="84632"/>
    <lineage>
        <taxon>Bacteria</taxon>
        <taxon>Bacillati</taxon>
        <taxon>Actinomycetota</taxon>
        <taxon>Actinomycetes</taxon>
        <taxon>Kineosporiales</taxon>
        <taxon>Kineosporiaceae</taxon>
        <taxon>Kineosporia</taxon>
    </lineage>
</organism>
<name>A0ABT9PDR7_9ACTN</name>
<dbReference type="Proteomes" id="UP001235712">
    <property type="component" value="Unassembled WGS sequence"/>
</dbReference>
<reference evidence="1 2" key="1">
    <citation type="submission" date="2023-07" db="EMBL/GenBank/DDBJ databases">
        <title>Sequencing the genomes of 1000 actinobacteria strains.</title>
        <authorList>
            <person name="Klenk H.-P."/>
        </authorList>
    </citation>
    <scope>NUCLEOTIDE SEQUENCE [LARGE SCALE GENOMIC DNA]</scope>
    <source>
        <strain evidence="1 2">DSM 44388</strain>
    </source>
</reference>
<evidence type="ECO:0000313" key="2">
    <source>
        <dbReference type="Proteomes" id="UP001235712"/>
    </source>
</evidence>
<evidence type="ECO:0000313" key="1">
    <source>
        <dbReference type="EMBL" id="MDP9830856.1"/>
    </source>
</evidence>
<comment type="caution">
    <text evidence="1">The sequence shown here is derived from an EMBL/GenBank/DDBJ whole genome shotgun (WGS) entry which is preliminary data.</text>
</comment>
<evidence type="ECO:0008006" key="3">
    <source>
        <dbReference type="Google" id="ProtNLM"/>
    </source>
</evidence>
<protein>
    <recommendedName>
        <fullName evidence="3">Mannosyl-glycoprotein endo-beta-N-acetylglucosaminidase</fullName>
    </recommendedName>
</protein>
<dbReference type="RefSeq" id="WP_307250068.1">
    <property type="nucleotide sequence ID" value="NZ_JAUSQZ010000001.1"/>
</dbReference>
<keyword evidence="2" id="KW-1185">Reference proteome</keyword>
<proteinExistence type="predicted"/>
<accession>A0ABT9PDR7</accession>